<feature type="transmembrane region" description="Helical" evidence="4">
    <location>
        <begin position="67"/>
        <end position="88"/>
    </location>
</feature>
<evidence type="ECO:0000313" key="5">
    <source>
        <dbReference type="EMBL" id="SNX44346.1"/>
    </source>
</evidence>
<reference evidence="6" key="1">
    <citation type="submission" date="2016-09" db="EMBL/GenBank/DDBJ databases">
        <authorList>
            <person name="Varghese N."/>
            <person name="Submissions S."/>
        </authorList>
    </citation>
    <scope>NUCLEOTIDE SEQUENCE [LARGE SCALE GENOMIC DNA]</scope>
    <source>
        <strain evidence="6">ANC 4466</strain>
    </source>
</reference>
<keyword evidence="3 4" id="KW-0472">Membrane</keyword>
<keyword evidence="6" id="KW-1185">Reference proteome</keyword>
<organism evidence="5 6">
    <name type="scientific">Acinetobacter puyangensis</name>
    <dbReference type="NCBI Taxonomy" id="1096779"/>
    <lineage>
        <taxon>Bacteria</taxon>
        <taxon>Pseudomonadati</taxon>
        <taxon>Pseudomonadota</taxon>
        <taxon>Gammaproteobacteria</taxon>
        <taxon>Moraxellales</taxon>
        <taxon>Moraxellaceae</taxon>
        <taxon>Acinetobacter</taxon>
    </lineage>
</organism>
<evidence type="ECO:0000313" key="6">
    <source>
        <dbReference type="Proteomes" id="UP000219042"/>
    </source>
</evidence>
<proteinExistence type="predicted"/>
<dbReference type="AlphaFoldDB" id="A0A240E6Z3"/>
<sequence>MANLSSFYQINTDFTNLVLASSTLLGILGSLLTSIIGTKFKRNYLIIIGFIFFAISLFLLLNHVTDTTFAISVLIFKFSWMFTVPYILATVASFDYTGKFINSVNLAIGGGLALGPFIAGFIIENTLNYDALITYTALIFLFSFVLIFGANLKK</sequence>
<dbReference type="Proteomes" id="UP000219042">
    <property type="component" value="Unassembled WGS sequence"/>
</dbReference>
<gene>
    <name evidence="5" type="ORF">SAMN05421731_10381</name>
</gene>
<name>A0A240E6Z3_9GAMM</name>
<evidence type="ECO:0000256" key="4">
    <source>
        <dbReference type="SAM" id="Phobius"/>
    </source>
</evidence>
<protein>
    <recommendedName>
        <fullName evidence="7">Major Facilitator Superfamily protein</fullName>
    </recommendedName>
</protein>
<feature type="transmembrane region" description="Helical" evidence="4">
    <location>
        <begin position="129"/>
        <end position="152"/>
    </location>
</feature>
<dbReference type="Pfam" id="PF07690">
    <property type="entry name" value="MFS_1"/>
    <property type="match status" value="1"/>
</dbReference>
<feature type="transmembrane region" description="Helical" evidence="4">
    <location>
        <begin position="14"/>
        <end position="32"/>
    </location>
</feature>
<evidence type="ECO:0008006" key="7">
    <source>
        <dbReference type="Google" id="ProtNLM"/>
    </source>
</evidence>
<evidence type="ECO:0000256" key="3">
    <source>
        <dbReference type="ARBA" id="ARBA00023136"/>
    </source>
</evidence>
<dbReference type="EMBL" id="OANT01000003">
    <property type="protein sequence ID" value="SNX44346.1"/>
    <property type="molecule type" value="Genomic_DNA"/>
</dbReference>
<dbReference type="Gene3D" id="1.20.1250.20">
    <property type="entry name" value="MFS general substrate transporter like domains"/>
    <property type="match status" value="1"/>
</dbReference>
<dbReference type="GO" id="GO:0022857">
    <property type="term" value="F:transmembrane transporter activity"/>
    <property type="evidence" value="ECO:0007669"/>
    <property type="project" value="InterPro"/>
</dbReference>
<accession>A0A240E6Z3</accession>
<keyword evidence="1 4" id="KW-0812">Transmembrane</keyword>
<feature type="transmembrane region" description="Helical" evidence="4">
    <location>
        <begin position="44"/>
        <end position="61"/>
    </location>
</feature>
<dbReference type="InterPro" id="IPR036259">
    <property type="entry name" value="MFS_trans_sf"/>
</dbReference>
<keyword evidence="2 4" id="KW-1133">Transmembrane helix</keyword>
<feature type="transmembrane region" description="Helical" evidence="4">
    <location>
        <begin position="100"/>
        <end position="123"/>
    </location>
</feature>
<dbReference type="SUPFAM" id="SSF103473">
    <property type="entry name" value="MFS general substrate transporter"/>
    <property type="match status" value="1"/>
</dbReference>
<evidence type="ECO:0000256" key="1">
    <source>
        <dbReference type="ARBA" id="ARBA00022692"/>
    </source>
</evidence>
<dbReference type="InterPro" id="IPR011701">
    <property type="entry name" value="MFS"/>
</dbReference>
<evidence type="ECO:0000256" key="2">
    <source>
        <dbReference type="ARBA" id="ARBA00022989"/>
    </source>
</evidence>